<evidence type="ECO:0000256" key="8">
    <source>
        <dbReference type="ARBA" id="ARBA00050040"/>
    </source>
</evidence>
<dbReference type="InterPro" id="IPR005814">
    <property type="entry name" value="Aminotrans_3"/>
</dbReference>
<evidence type="ECO:0000256" key="6">
    <source>
        <dbReference type="ARBA" id="ARBA00022898"/>
    </source>
</evidence>
<dbReference type="PANTHER" id="PTHR43206">
    <property type="entry name" value="AMINOTRANSFERASE"/>
    <property type="match status" value="1"/>
</dbReference>
<dbReference type="GO" id="GO:0030170">
    <property type="term" value="F:pyridoxal phosphate binding"/>
    <property type="evidence" value="ECO:0007669"/>
    <property type="project" value="InterPro"/>
</dbReference>
<dbReference type="InterPro" id="IPR015422">
    <property type="entry name" value="PyrdxlP-dep_Trfase_small"/>
</dbReference>
<keyword evidence="6 9" id="KW-0663">Pyridoxal phosphate</keyword>
<dbReference type="NCBIfam" id="TIGR03251">
    <property type="entry name" value="LAT_fam"/>
    <property type="match status" value="1"/>
</dbReference>
<organism evidence="10">
    <name type="scientific">Ignavibacterium album</name>
    <dbReference type="NCBI Taxonomy" id="591197"/>
    <lineage>
        <taxon>Bacteria</taxon>
        <taxon>Pseudomonadati</taxon>
        <taxon>Ignavibacteriota</taxon>
        <taxon>Ignavibacteria</taxon>
        <taxon>Ignavibacteriales</taxon>
        <taxon>Ignavibacteriaceae</taxon>
        <taxon>Ignavibacterium</taxon>
    </lineage>
</organism>
<sequence>MNSILNPDMIIKPSIEPAKVHETLSKYMLADGFDIVLDLQNSKGIHLVDEKTGETYFDFFTFFASSPLGLNHPYLKSEEVQNTLGLVAVNKPSNSDIYTTFMADFVDTFARIAKPDYMKHLFFISGGTLAVENGLKVAFDWKVQKNFQKGYKEEKGFQVIHFREAFHGRSGYTLSLTNTDPNKIKYFPKFNWPRITNPKVKFPIEDHLDEIIKLENQAIDEINNAIKNNPDDIAVIIIEPIQAEGGDHFFRKEFFIKLREIADENDIMLMFDEVQTGFGLTGKFWASDYYVKPDIISFGKKAQVCGIMVSDRVDEVEKNCFKVSSRINSTWGADLVDMVRSKFILDVIHNDNLVENSQIVGEYLKNELMKLQNDFPSLISNARGLGLMCSFDLPSTELRNKFREIAYKEKLIILGCGEKAIRFRPPLTITKDEVDEGLQIIRKVLNFMA</sequence>
<dbReference type="EC" id="2.6.1.36" evidence="3"/>
<dbReference type="SUPFAM" id="SSF53383">
    <property type="entry name" value="PLP-dependent transferases"/>
    <property type="match status" value="1"/>
</dbReference>
<dbReference type="InterPro" id="IPR015424">
    <property type="entry name" value="PyrdxlP-dep_Trfase"/>
</dbReference>
<dbReference type="Gene3D" id="3.90.1150.10">
    <property type="entry name" value="Aspartate Aminotransferase, domain 1"/>
    <property type="match status" value="1"/>
</dbReference>
<evidence type="ECO:0000256" key="9">
    <source>
        <dbReference type="RuleBase" id="RU003560"/>
    </source>
</evidence>
<dbReference type="InterPro" id="IPR015421">
    <property type="entry name" value="PyrdxlP-dep_Trfase_major"/>
</dbReference>
<dbReference type="GO" id="GO:0017000">
    <property type="term" value="P:antibiotic biosynthetic process"/>
    <property type="evidence" value="ECO:0007669"/>
    <property type="project" value="InterPro"/>
</dbReference>
<evidence type="ECO:0000256" key="4">
    <source>
        <dbReference type="ARBA" id="ARBA00022576"/>
    </source>
</evidence>
<comment type="cofactor">
    <cofactor evidence="1">
        <name>pyridoxal 5'-phosphate</name>
        <dbReference type="ChEBI" id="CHEBI:597326"/>
    </cofactor>
</comment>
<dbReference type="PIRSF" id="PIRSF000521">
    <property type="entry name" value="Transaminase_4ab_Lys_Orn"/>
    <property type="match status" value="1"/>
</dbReference>
<evidence type="ECO:0000256" key="7">
    <source>
        <dbReference type="ARBA" id="ARBA00030921"/>
    </source>
</evidence>
<evidence type="ECO:0000256" key="5">
    <source>
        <dbReference type="ARBA" id="ARBA00022679"/>
    </source>
</evidence>
<dbReference type="EMBL" id="DSUJ01000008">
    <property type="protein sequence ID" value="HFI91390.1"/>
    <property type="molecule type" value="Genomic_DNA"/>
</dbReference>
<gene>
    <name evidence="10" type="ORF">ENS31_07660</name>
</gene>
<accession>A0A7V2ZK44</accession>
<name>A0A7V2ZK44_9BACT</name>
<dbReference type="AlphaFoldDB" id="A0A7V2ZK44"/>
<keyword evidence="5 10" id="KW-0808">Transferase</keyword>
<dbReference type="Gene3D" id="3.40.640.10">
    <property type="entry name" value="Type I PLP-dependent aspartate aminotransferase-like (Major domain)"/>
    <property type="match status" value="1"/>
</dbReference>
<keyword evidence="4 10" id="KW-0032">Aminotransferase</keyword>
<dbReference type="GO" id="GO:0009450">
    <property type="term" value="P:gamma-aminobutyric acid catabolic process"/>
    <property type="evidence" value="ECO:0007669"/>
    <property type="project" value="TreeGrafter"/>
</dbReference>
<reference evidence="10" key="1">
    <citation type="journal article" date="2020" name="mSystems">
        <title>Genome- and Community-Level Interaction Insights into Carbon Utilization and Element Cycling Functions of Hydrothermarchaeota in Hydrothermal Sediment.</title>
        <authorList>
            <person name="Zhou Z."/>
            <person name="Liu Y."/>
            <person name="Xu W."/>
            <person name="Pan J."/>
            <person name="Luo Z.H."/>
            <person name="Li M."/>
        </authorList>
    </citation>
    <scope>NUCLEOTIDE SEQUENCE [LARGE SCALE GENOMIC DNA]</scope>
    <source>
        <strain evidence="10">SpSt-479</strain>
    </source>
</reference>
<protein>
    <recommendedName>
        <fullName evidence="8">L-lysine-epsilon aminotransferase</fullName>
        <ecNumber evidence="3">2.6.1.36</ecNumber>
    </recommendedName>
    <alternativeName>
        <fullName evidence="7">Lysine 6-aminotransferase</fullName>
    </alternativeName>
</protein>
<comment type="similarity">
    <text evidence="2 9">Belongs to the class-III pyridoxal-phosphate-dependent aminotransferase family.</text>
</comment>
<dbReference type="CDD" id="cd00610">
    <property type="entry name" value="OAT_like"/>
    <property type="match status" value="1"/>
</dbReference>
<evidence type="ECO:0000313" key="10">
    <source>
        <dbReference type="EMBL" id="HFI91390.1"/>
    </source>
</evidence>
<dbReference type="Pfam" id="PF00202">
    <property type="entry name" value="Aminotran_3"/>
    <property type="match status" value="1"/>
</dbReference>
<proteinExistence type="inferred from homology"/>
<evidence type="ECO:0000256" key="2">
    <source>
        <dbReference type="ARBA" id="ARBA00008954"/>
    </source>
</evidence>
<dbReference type="InterPro" id="IPR017657">
    <property type="entry name" value="L-lysine_6-transaminase"/>
</dbReference>
<evidence type="ECO:0000256" key="1">
    <source>
        <dbReference type="ARBA" id="ARBA00001933"/>
    </source>
</evidence>
<dbReference type="GO" id="GO:0045484">
    <property type="term" value="F:L-lysine 6-transaminase activity"/>
    <property type="evidence" value="ECO:0007669"/>
    <property type="project" value="UniProtKB-EC"/>
</dbReference>
<comment type="caution">
    <text evidence="10">The sequence shown here is derived from an EMBL/GenBank/DDBJ whole genome shotgun (WGS) entry which is preliminary data.</text>
</comment>
<evidence type="ECO:0000256" key="3">
    <source>
        <dbReference type="ARBA" id="ARBA00013071"/>
    </source>
</evidence>
<dbReference type="PANTHER" id="PTHR43206:SF2">
    <property type="entry name" value="4-AMINOBUTYRATE AMINOTRANSFERASE GABT"/>
    <property type="match status" value="1"/>
</dbReference>